<dbReference type="KEGG" id="aer:AERYTH_00695"/>
<keyword evidence="3" id="KW-1185">Reference proteome</keyword>
<dbReference type="InterPro" id="IPR036514">
    <property type="entry name" value="SGNH_hydro_sf"/>
</dbReference>
<dbReference type="PATRIC" id="fig|2041.4.peg.141"/>
<protein>
    <submittedName>
        <fullName evidence="2">Esterase</fullName>
    </submittedName>
</protein>
<dbReference type="STRING" id="2041.AERYTH_00695"/>
<dbReference type="Pfam" id="PF13472">
    <property type="entry name" value="Lipase_GDSL_2"/>
    <property type="match status" value="1"/>
</dbReference>
<reference evidence="2 3" key="1">
    <citation type="journal article" date="1991" name="Int. J. Syst. Bacteriol.">
        <title>Description of the erythromycin-producing bacterium Arthrobacter sp. strain NRRL B-3381 as Aeromicrobium erythreum gen. nov., sp. nov.</title>
        <authorList>
            <person name="Miller E.S."/>
            <person name="Woese C.R."/>
            <person name="Brenner S."/>
        </authorList>
    </citation>
    <scope>NUCLEOTIDE SEQUENCE [LARGE SCALE GENOMIC DNA]</scope>
    <source>
        <strain evidence="2 3">AR18</strain>
    </source>
</reference>
<sequence>MTTFEYSNLSGRPPGPVVSKLALVLPGVRSVMEQVEPYARWWEDANRRALGSGRPLWVALGDSMTQGIGASAPDRGWVGQLAGDPPSALRDVAVLNLSFNGARVLDVLDRQLPALEQVRALGHEVALVTLLIGNNDLMSPRWSRRLPAATEQLLDAVPRGTVVATQPGLQRSAVAFNRVVDARARRGEIRVADFRVPHMRDWRGRLAEDRFHPNDRGYAGMAEVVRRAL</sequence>
<dbReference type="AlphaFoldDB" id="A0A0U4B5J3"/>
<accession>A0A0U4B5J3</accession>
<organism evidence="2 3">
    <name type="scientific">Aeromicrobium erythreum</name>
    <dbReference type="NCBI Taxonomy" id="2041"/>
    <lineage>
        <taxon>Bacteria</taxon>
        <taxon>Bacillati</taxon>
        <taxon>Actinomycetota</taxon>
        <taxon>Actinomycetes</taxon>
        <taxon>Propionibacteriales</taxon>
        <taxon>Nocardioidaceae</taxon>
        <taxon>Aeromicrobium</taxon>
    </lineage>
</organism>
<evidence type="ECO:0000313" key="3">
    <source>
        <dbReference type="Proteomes" id="UP000067689"/>
    </source>
</evidence>
<evidence type="ECO:0000259" key="1">
    <source>
        <dbReference type="Pfam" id="PF13472"/>
    </source>
</evidence>
<dbReference type="Proteomes" id="UP000067689">
    <property type="component" value="Chromosome"/>
</dbReference>
<dbReference type="RefSeq" id="WP_067853283.1">
    <property type="nucleotide sequence ID" value="NZ_CP011502.1"/>
</dbReference>
<dbReference type="InterPro" id="IPR013830">
    <property type="entry name" value="SGNH_hydro"/>
</dbReference>
<dbReference type="Gene3D" id="3.40.50.1110">
    <property type="entry name" value="SGNH hydrolase"/>
    <property type="match status" value="1"/>
</dbReference>
<dbReference type="SUPFAM" id="SSF52266">
    <property type="entry name" value="SGNH hydrolase"/>
    <property type="match status" value="1"/>
</dbReference>
<gene>
    <name evidence="2" type="ORF">AERYTH_00695</name>
</gene>
<name>A0A0U4B5J3_9ACTN</name>
<evidence type="ECO:0000313" key="2">
    <source>
        <dbReference type="EMBL" id="ALX03321.1"/>
    </source>
</evidence>
<dbReference type="InterPro" id="IPR053140">
    <property type="entry name" value="GDSL_Rv0518-like"/>
</dbReference>
<feature type="domain" description="SGNH hydrolase-type esterase" evidence="1">
    <location>
        <begin position="59"/>
        <end position="219"/>
    </location>
</feature>
<dbReference type="PANTHER" id="PTHR43784:SF2">
    <property type="entry name" value="GDSL-LIKE LIPASE_ACYLHYDROLASE, PUTATIVE (AFU_ORTHOLOGUE AFUA_2G00820)-RELATED"/>
    <property type="match status" value="1"/>
</dbReference>
<dbReference type="PANTHER" id="PTHR43784">
    <property type="entry name" value="GDSL-LIKE LIPASE/ACYLHYDROLASE, PUTATIVE (AFU_ORTHOLOGUE AFUA_2G00820)-RELATED"/>
    <property type="match status" value="1"/>
</dbReference>
<proteinExistence type="predicted"/>
<dbReference type="EMBL" id="CP011502">
    <property type="protein sequence ID" value="ALX03321.1"/>
    <property type="molecule type" value="Genomic_DNA"/>
</dbReference>